<evidence type="ECO:0000256" key="2">
    <source>
        <dbReference type="ARBA" id="ARBA00023015"/>
    </source>
</evidence>
<feature type="region of interest" description="Disordered" evidence="6">
    <location>
        <begin position="1"/>
        <end position="69"/>
    </location>
</feature>
<dbReference type="GO" id="GO:0003677">
    <property type="term" value="F:DNA binding"/>
    <property type="evidence" value="ECO:0007669"/>
    <property type="project" value="UniProtKB-KW"/>
</dbReference>
<proteinExistence type="predicted"/>
<dbReference type="eggNOG" id="ENOG502SDS6">
    <property type="taxonomic scope" value="Eukaryota"/>
</dbReference>
<dbReference type="RefSeq" id="XP_001609686.1">
    <property type="nucleotide sequence ID" value="XM_001609636.1"/>
</dbReference>
<keyword evidence="2" id="KW-0805">Transcription regulation</keyword>
<dbReference type="InParanoid" id="A7AT57"/>
<gene>
    <name evidence="8" type="ORF">BBOV_II001610</name>
</gene>
<protein>
    <recommendedName>
        <fullName evidence="7">AP2/ERF domain-containing protein</fullName>
    </recommendedName>
</protein>
<dbReference type="GO" id="GO:0003700">
    <property type="term" value="F:DNA-binding transcription factor activity"/>
    <property type="evidence" value="ECO:0007669"/>
    <property type="project" value="InterPro"/>
</dbReference>
<keyword evidence="3" id="KW-0238">DNA-binding</keyword>
<evidence type="ECO:0000313" key="9">
    <source>
        <dbReference type="Proteomes" id="UP000002173"/>
    </source>
</evidence>
<evidence type="ECO:0000259" key="7">
    <source>
        <dbReference type="Pfam" id="PF00847"/>
    </source>
</evidence>
<comment type="caution">
    <text evidence="8">The sequence shown here is derived from an EMBL/GenBank/DDBJ whole genome shotgun (WGS) entry which is preliminary data.</text>
</comment>
<keyword evidence="4" id="KW-0804">Transcription</keyword>
<dbReference type="VEuPathDB" id="PiroplasmaDB:BBOV_II001610"/>
<dbReference type="EMBL" id="AAXT01000003">
    <property type="protein sequence ID" value="EDO06118.1"/>
    <property type="molecule type" value="Genomic_DNA"/>
</dbReference>
<reference evidence="9" key="3">
    <citation type="journal article" date="2021" name="Int. J. Parasitol.">
        <title>Comparative analysis of gene expression between Babesia bovis blood stages and kinetes allowed by improved genome annotation.</title>
        <authorList>
            <person name="Ueti M.W."/>
            <person name="Johnson W.C."/>
            <person name="Kappmeyer L.S."/>
            <person name="Herndon D.R."/>
            <person name="Mousel M.R."/>
            <person name="Reif K.E."/>
            <person name="Taus N.S."/>
            <person name="Ifeonu O.O."/>
            <person name="Silva J.C."/>
            <person name="Suarez C.E."/>
            <person name="Brayton K.A."/>
        </authorList>
    </citation>
    <scope>NUCLEOTIDE SEQUENCE [LARGE SCALE GENOMIC DNA]</scope>
</reference>
<evidence type="ECO:0000256" key="1">
    <source>
        <dbReference type="ARBA" id="ARBA00004123"/>
    </source>
</evidence>
<keyword evidence="9" id="KW-1185">Reference proteome</keyword>
<keyword evidence="5" id="KW-0539">Nucleus</keyword>
<sequence length="453" mass="50226">MVVVEQIMEPSAQEGHASEQRSISTPIRNAGPQGGQPPRGGGRAARGGGRKTPIPPPPRATPSSSSGYPGVSWNKRMGAWLAFYYDADTRRSRTFHPKYYDFDVDKAKQAAIEFMQNIDKHPGCSLRKSRRDTKSNAFLNGKYDMDNHFGDLHGRTRKRGAANHMLAVDFKGRGVKGTLTCPPTPNPLPAIYDMDKLRHNFHVTADLLDQCYMSNSGTMETEYTGNTGVMDNNYLSGSFESQQDYDKGYQSPMTWQSCQSFFGNQEYYVDSQGYGNMSYLDGDMPYMSSEGTMYRETEPVYQNGATDSRHRMQSGEGLLPGSGEPQGQHMFTSSFDASPTKEEPDIRMLMHSIALTNGDSVEGYGMDNYQFGDSAANYSANPAQNFSANSNTDSTTQVNTPLGSPYFSPYVHTLYNHFPEDSELNRTFGFQNLILGGEGQTNQQTQSVMPPQS</sequence>
<dbReference type="Pfam" id="PF00847">
    <property type="entry name" value="AP2"/>
    <property type="match status" value="1"/>
</dbReference>
<feature type="region of interest" description="Disordered" evidence="6">
    <location>
        <begin position="307"/>
        <end position="341"/>
    </location>
</feature>
<evidence type="ECO:0000256" key="5">
    <source>
        <dbReference type="ARBA" id="ARBA00023242"/>
    </source>
</evidence>
<reference evidence="8 9" key="1">
    <citation type="journal article" date="2007" name="PLoS Pathog.">
        <title>Genome sequence of Babesia bovis and comparative analysis of apicomplexan hemoprotozoa.</title>
        <authorList>
            <person name="Brayton K.A."/>
            <person name="Lau A.O.T."/>
            <person name="Herndon D.R."/>
            <person name="Hannick L."/>
            <person name="Kappmeyer L.S."/>
            <person name="Berens S.J."/>
            <person name="Bidwell S.L."/>
            <person name="Brown W.C."/>
            <person name="Crabtree J."/>
            <person name="Fadrosh D."/>
            <person name="Feldblum T."/>
            <person name="Forberger H.A."/>
            <person name="Haas B.J."/>
            <person name="Howell J.M."/>
            <person name="Khouri H."/>
            <person name="Koo H."/>
            <person name="Mann D.J."/>
            <person name="Norimine J."/>
            <person name="Paulsen I.T."/>
            <person name="Radune D."/>
            <person name="Ren Q."/>
            <person name="Smith R.K. Jr."/>
            <person name="Suarez C.E."/>
            <person name="White O."/>
            <person name="Wortman J.R."/>
            <person name="Knowles D.P. Jr."/>
            <person name="McElwain T.F."/>
            <person name="Nene V.M."/>
        </authorList>
    </citation>
    <scope>NUCLEOTIDE SEQUENCE [LARGE SCALE GENOMIC DNA]</scope>
    <source>
        <strain evidence="8">T2Bo</strain>
    </source>
</reference>
<comment type="subcellular location">
    <subcellularLocation>
        <location evidence="1">Nucleus</location>
    </subcellularLocation>
</comment>
<dbReference type="Gene3D" id="1.20.5.2050">
    <property type="match status" value="1"/>
</dbReference>
<evidence type="ECO:0000256" key="6">
    <source>
        <dbReference type="SAM" id="MobiDB-lite"/>
    </source>
</evidence>
<dbReference type="OMA" id="NRTFGFQ"/>
<evidence type="ECO:0000256" key="3">
    <source>
        <dbReference type="ARBA" id="ARBA00023125"/>
    </source>
</evidence>
<organism evidence="8 9">
    <name type="scientific">Babesia bovis</name>
    <dbReference type="NCBI Taxonomy" id="5865"/>
    <lineage>
        <taxon>Eukaryota</taxon>
        <taxon>Sar</taxon>
        <taxon>Alveolata</taxon>
        <taxon>Apicomplexa</taxon>
        <taxon>Aconoidasida</taxon>
        <taxon>Piroplasmida</taxon>
        <taxon>Babesiidae</taxon>
        <taxon>Babesia</taxon>
    </lineage>
</organism>
<name>A7AT57_BABBO</name>
<dbReference type="KEGG" id="bbo:BBOV_II001610"/>
<dbReference type="Proteomes" id="UP000002173">
    <property type="component" value="Unassembled WGS sequence"/>
</dbReference>
<feature type="compositionally biased region" description="Gly residues" evidence="6">
    <location>
        <begin position="32"/>
        <end position="47"/>
    </location>
</feature>
<dbReference type="InterPro" id="IPR001471">
    <property type="entry name" value="AP2/ERF_dom"/>
</dbReference>
<accession>A7AT57</accession>
<dbReference type="AlphaFoldDB" id="A7AT57"/>
<reference evidence="9" key="2">
    <citation type="journal article" date="2020" name="Data Brief">
        <title>Transcriptome dataset of Babesia bovis life stages within vertebrate and invertebrate hosts.</title>
        <authorList>
            <person name="Ueti M.W."/>
            <person name="Johnson W.C."/>
            <person name="Kappmeyer L.S."/>
            <person name="Herndon D.R."/>
            <person name="Mousel M.R."/>
            <person name="Reif K.E."/>
            <person name="Taus N.S."/>
            <person name="Ifeonu O.O."/>
            <person name="Silva J.C."/>
            <person name="Suarez C.E."/>
            <person name="Brayton K.A."/>
        </authorList>
    </citation>
    <scope>NUCLEOTIDE SEQUENCE [LARGE SCALE GENOMIC DNA]</scope>
</reference>
<feature type="domain" description="AP2/ERF" evidence="7">
    <location>
        <begin position="66"/>
        <end position="120"/>
    </location>
</feature>
<dbReference type="GO" id="GO:0005634">
    <property type="term" value="C:nucleus"/>
    <property type="evidence" value="ECO:0007669"/>
    <property type="project" value="UniProtKB-SubCell"/>
</dbReference>
<dbReference type="GeneID" id="5477913"/>
<evidence type="ECO:0000313" key="8">
    <source>
        <dbReference type="EMBL" id="EDO06118.1"/>
    </source>
</evidence>
<evidence type="ECO:0000256" key="4">
    <source>
        <dbReference type="ARBA" id="ARBA00023163"/>
    </source>
</evidence>